<evidence type="ECO:0000313" key="1">
    <source>
        <dbReference type="EMBL" id="SVD26485.1"/>
    </source>
</evidence>
<dbReference type="EMBL" id="UINC01139745">
    <property type="protein sequence ID" value="SVD26485.1"/>
    <property type="molecule type" value="Genomic_DNA"/>
</dbReference>
<dbReference type="AlphaFoldDB" id="A0A382TXQ6"/>
<protein>
    <submittedName>
        <fullName evidence="1">Uncharacterized protein</fullName>
    </submittedName>
</protein>
<feature type="non-terminal residue" evidence="1">
    <location>
        <position position="25"/>
    </location>
</feature>
<feature type="non-terminal residue" evidence="1">
    <location>
        <position position="1"/>
    </location>
</feature>
<reference evidence="1" key="1">
    <citation type="submission" date="2018-05" db="EMBL/GenBank/DDBJ databases">
        <authorList>
            <person name="Lanie J.A."/>
            <person name="Ng W.-L."/>
            <person name="Kazmierczak K.M."/>
            <person name="Andrzejewski T.M."/>
            <person name="Davidsen T.M."/>
            <person name="Wayne K.J."/>
            <person name="Tettelin H."/>
            <person name="Glass J.I."/>
            <person name="Rusch D."/>
            <person name="Podicherti R."/>
            <person name="Tsui H.-C.T."/>
            <person name="Winkler M.E."/>
        </authorList>
    </citation>
    <scope>NUCLEOTIDE SEQUENCE</scope>
</reference>
<proteinExistence type="predicted"/>
<sequence>KLFPLKKRVIGFWKQNIILVKNERL</sequence>
<accession>A0A382TXQ6</accession>
<name>A0A382TXQ6_9ZZZZ</name>
<gene>
    <name evidence="1" type="ORF">METZ01_LOCUS379339</name>
</gene>
<organism evidence="1">
    <name type="scientific">marine metagenome</name>
    <dbReference type="NCBI Taxonomy" id="408172"/>
    <lineage>
        <taxon>unclassified sequences</taxon>
        <taxon>metagenomes</taxon>
        <taxon>ecological metagenomes</taxon>
    </lineage>
</organism>